<keyword evidence="3" id="KW-1185">Reference proteome</keyword>
<dbReference type="HOGENOM" id="CLU_1948650_0_0_1"/>
<evidence type="ECO:0000256" key="1">
    <source>
        <dbReference type="SAM" id="MobiDB-lite"/>
    </source>
</evidence>
<evidence type="ECO:0000313" key="3">
    <source>
        <dbReference type="Proteomes" id="UP000002497"/>
    </source>
</evidence>
<feature type="region of interest" description="Disordered" evidence="1">
    <location>
        <begin position="1"/>
        <end position="26"/>
    </location>
</feature>
<evidence type="ECO:0000313" key="2">
    <source>
        <dbReference type="EMBL" id="EFW20229.1"/>
    </source>
</evidence>
<dbReference type="VEuPathDB" id="FungiDB:CPSG_03404"/>
<proteinExistence type="predicted"/>
<organism evidence="3">
    <name type="scientific">Coccidioides posadasii (strain RMSCC 757 / Silveira)</name>
    <name type="common">Valley fever fungus</name>
    <dbReference type="NCBI Taxonomy" id="443226"/>
    <lineage>
        <taxon>Eukaryota</taxon>
        <taxon>Fungi</taxon>
        <taxon>Dikarya</taxon>
        <taxon>Ascomycota</taxon>
        <taxon>Pezizomycotina</taxon>
        <taxon>Eurotiomycetes</taxon>
        <taxon>Eurotiomycetidae</taxon>
        <taxon>Onygenales</taxon>
        <taxon>Onygenaceae</taxon>
        <taxon>Coccidioides</taxon>
    </lineage>
</organism>
<reference evidence="3" key="1">
    <citation type="journal article" date="2010" name="Genome Res.">
        <title>Population genomic sequencing of Coccidioides fungi reveals recent hybridization and transposon control.</title>
        <authorList>
            <person name="Neafsey D.E."/>
            <person name="Barker B.M."/>
            <person name="Sharpton T.J."/>
            <person name="Stajich J.E."/>
            <person name="Park D.J."/>
            <person name="Whiston E."/>
            <person name="Hung C.-Y."/>
            <person name="McMahan C."/>
            <person name="White J."/>
            <person name="Sykes S."/>
            <person name="Heiman D."/>
            <person name="Young S."/>
            <person name="Zeng Q."/>
            <person name="Abouelleil A."/>
            <person name="Aftuck L."/>
            <person name="Bessette D."/>
            <person name="Brown A."/>
            <person name="FitzGerald M."/>
            <person name="Lui A."/>
            <person name="Macdonald J.P."/>
            <person name="Priest M."/>
            <person name="Orbach M.J."/>
            <person name="Galgiani J.N."/>
            <person name="Kirkland T.N."/>
            <person name="Cole G.T."/>
            <person name="Birren B.W."/>
            <person name="Henn M.R."/>
            <person name="Taylor J.W."/>
            <person name="Rounsley S.D."/>
        </authorList>
    </citation>
    <scope>NUCLEOTIDE SEQUENCE [LARGE SCALE GENOMIC DNA]</scope>
    <source>
        <strain evidence="3">RMSCC 757 / Silveira</strain>
    </source>
</reference>
<protein>
    <submittedName>
        <fullName evidence="2">Uncharacterized protein</fullName>
    </submittedName>
</protein>
<gene>
    <name evidence="2" type="ORF">CPSG_03404</name>
</gene>
<dbReference type="Proteomes" id="UP000002497">
    <property type="component" value="Unassembled WGS sequence"/>
</dbReference>
<dbReference type="AlphaFoldDB" id="E9CZX6"/>
<dbReference type="EMBL" id="GL636489">
    <property type="protein sequence ID" value="EFW20229.1"/>
    <property type="molecule type" value="Genomic_DNA"/>
</dbReference>
<name>E9CZX6_COCPS</name>
<sequence>MEPLRATFVPGVSRVTGPRQHANSPAWGFERPCDSVNKFRSRIRSRKAVAPRRLKPDRSGILRTLSKMRLESQALGAFVGTAGGSAGQDSKASRAENRHFDETSAWLPERGGFALQSGPYYWPGLGSDR</sequence>
<reference evidence="3" key="2">
    <citation type="submission" date="2010-03" db="EMBL/GenBank/DDBJ databases">
        <title>The genome sequence of Coccidioides posadasii strain Silveira.</title>
        <authorList>
            <consortium name="The Broad Institute Genome Sequencing Center for Infectious Disease"/>
            <person name="Neafsey D."/>
            <person name="Orbach M."/>
            <person name="Henn M.R."/>
            <person name="Cole G.T."/>
            <person name="Galgiani J."/>
            <person name="Gardner M.J."/>
            <person name="Kirkland T.N."/>
            <person name="Taylor J.W."/>
            <person name="Young S.K."/>
            <person name="Zeng Q."/>
            <person name="Koehrsen M."/>
            <person name="Alvarado L."/>
            <person name="Berlin A."/>
            <person name="Borenstein D."/>
            <person name="Chapman S.B."/>
            <person name="Chen Z."/>
            <person name="Engels R."/>
            <person name="Freedman E."/>
            <person name="Gellesch M."/>
            <person name="Goldberg J."/>
            <person name="Griggs A."/>
            <person name="Gujja S."/>
            <person name="Heilman E."/>
            <person name="Heiman D."/>
            <person name="Howarth C."/>
            <person name="Jen D."/>
            <person name="Larson L."/>
            <person name="Mehta T."/>
            <person name="Neiman D."/>
            <person name="Park D."/>
            <person name="Pearson M."/>
            <person name="Richards J."/>
            <person name="Roberts A."/>
            <person name="Saif S."/>
            <person name="Shea T."/>
            <person name="Shenoy N."/>
            <person name="Sisk P."/>
            <person name="Stolte C."/>
            <person name="Sykes S."/>
            <person name="Walk T."/>
            <person name="White J."/>
            <person name="Yandava C."/>
            <person name="Haas B."/>
            <person name="Nusbaum C."/>
            <person name="Birren B."/>
        </authorList>
    </citation>
    <scope>NUCLEOTIDE SEQUENCE [LARGE SCALE GENOMIC DNA]</scope>
    <source>
        <strain evidence="3">RMSCC 757 / Silveira</strain>
    </source>
</reference>
<accession>E9CZX6</accession>